<evidence type="ECO:0000256" key="12">
    <source>
        <dbReference type="ARBA" id="ARBA00023006"/>
    </source>
</evidence>
<evidence type="ECO:0000256" key="19">
    <source>
        <dbReference type="SAM" id="Phobius"/>
    </source>
</evidence>
<dbReference type="InterPro" id="IPR009011">
    <property type="entry name" value="Man6P_isomerase_rcpt-bd_dom_sf"/>
</dbReference>
<dbReference type="InterPro" id="IPR018939">
    <property type="entry name" value="Autophagy-rel_prot_27"/>
</dbReference>
<evidence type="ECO:0000256" key="10">
    <source>
        <dbReference type="ARBA" id="ARBA00022927"/>
    </source>
</evidence>
<dbReference type="Gene3D" id="2.70.130.10">
    <property type="entry name" value="Mannose-6-phosphate receptor binding domain"/>
    <property type="match status" value="1"/>
</dbReference>
<accession>A0A7C8M1S1</accession>
<evidence type="ECO:0000256" key="4">
    <source>
        <dbReference type="ARBA" id="ARBA00004614"/>
    </source>
</evidence>
<feature type="compositionally biased region" description="Acidic residues" evidence="18">
    <location>
        <begin position="191"/>
        <end position="204"/>
    </location>
</feature>
<dbReference type="PANTHER" id="PTHR15071:SF13">
    <property type="entry name" value="AUTOPHAGY-RELATED PROTEIN 27"/>
    <property type="match status" value="1"/>
</dbReference>
<keyword evidence="7" id="KW-0813">Transport</keyword>
<evidence type="ECO:0000256" key="17">
    <source>
        <dbReference type="ARBA" id="ARBA00023329"/>
    </source>
</evidence>
<evidence type="ECO:0000313" key="23">
    <source>
        <dbReference type="Proteomes" id="UP000481861"/>
    </source>
</evidence>
<evidence type="ECO:0000256" key="3">
    <source>
        <dbReference type="ARBA" id="ARBA00004472"/>
    </source>
</evidence>
<feature type="domain" description="MRH" evidence="21">
    <location>
        <begin position="26"/>
        <end position="269"/>
    </location>
</feature>
<gene>
    <name evidence="22" type="ORF">BDV95DRAFT_600117</name>
</gene>
<evidence type="ECO:0000256" key="7">
    <source>
        <dbReference type="ARBA" id="ARBA00022448"/>
    </source>
</evidence>
<evidence type="ECO:0000256" key="20">
    <source>
        <dbReference type="SAM" id="SignalP"/>
    </source>
</evidence>
<feature type="region of interest" description="Disordered" evidence="18">
    <location>
        <begin position="182"/>
        <end position="228"/>
    </location>
</feature>
<keyword evidence="10" id="KW-0653">Protein transport</keyword>
<dbReference type="AlphaFoldDB" id="A0A7C8M1S1"/>
<evidence type="ECO:0000256" key="9">
    <source>
        <dbReference type="ARBA" id="ARBA00022729"/>
    </source>
</evidence>
<dbReference type="Proteomes" id="UP000481861">
    <property type="component" value="Unassembled WGS sequence"/>
</dbReference>
<dbReference type="GO" id="GO:0000139">
    <property type="term" value="C:Golgi membrane"/>
    <property type="evidence" value="ECO:0007669"/>
    <property type="project" value="UniProtKB-SubCell"/>
</dbReference>
<feature type="transmembrane region" description="Helical" evidence="19">
    <location>
        <begin position="279"/>
        <end position="299"/>
    </location>
</feature>
<evidence type="ECO:0000256" key="6">
    <source>
        <dbReference type="ARBA" id="ARBA00013776"/>
    </source>
</evidence>
<keyword evidence="14" id="KW-0496">Mitochondrion</keyword>
<keyword evidence="17" id="KW-0968">Cytoplasmic vesicle</keyword>
<dbReference type="GO" id="GO:0030659">
    <property type="term" value="C:cytoplasmic vesicle membrane"/>
    <property type="evidence" value="ECO:0007669"/>
    <property type="project" value="UniProtKB-SubCell"/>
</dbReference>
<dbReference type="SUPFAM" id="SSF50911">
    <property type="entry name" value="Mannose 6-phosphate receptor domain"/>
    <property type="match status" value="1"/>
</dbReference>
<dbReference type="InterPro" id="IPR044865">
    <property type="entry name" value="MRH_dom"/>
</dbReference>
<protein>
    <recommendedName>
        <fullName evidence="6">Autophagy-related protein 27</fullName>
    </recommendedName>
</protein>
<keyword evidence="16" id="KW-1015">Disulfide bond</keyword>
<evidence type="ECO:0000256" key="18">
    <source>
        <dbReference type="SAM" id="MobiDB-lite"/>
    </source>
</evidence>
<dbReference type="OrthoDB" id="29460at2759"/>
<evidence type="ECO:0000256" key="16">
    <source>
        <dbReference type="ARBA" id="ARBA00023157"/>
    </source>
</evidence>
<keyword evidence="23" id="KW-1185">Reference proteome</keyword>
<evidence type="ECO:0000313" key="22">
    <source>
        <dbReference type="EMBL" id="KAF2864921.1"/>
    </source>
</evidence>
<keyword evidence="15 19" id="KW-0472">Membrane</keyword>
<dbReference type="GO" id="GO:0015031">
    <property type="term" value="P:protein transport"/>
    <property type="evidence" value="ECO:0007669"/>
    <property type="project" value="UniProtKB-KW"/>
</dbReference>
<comment type="subcellular location">
    <subcellularLocation>
        <location evidence="2">Cytoplasmic vesicle membrane</location>
        <topology evidence="2">Single-pass type I membrane protein</topology>
    </subcellularLocation>
    <subcellularLocation>
        <location evidence="4">Golgi apparatus membrane</location>
        <topology evidence="4">Single-pass type I membrane protein</topology>
    </subcellularLocation>
    <subcellularLocation>
        <location evidence="1">Mitochondrion membrane</location>
        <topology evidence="1">Single-pass membrane protein</topology>
    </subcellularLocation>
    <subcellularLocation>
        <location evidence="3">Preautophagosomal structure membrane</location>
        <topology evidence="3">Single-pass type I membrane protein</topology>
    </subcellularLocation>
</comment>
<evidence type="ECO:0000256" key="15">
    <source>
        <dbReference type="ARBA" id="ARBA00023136"/>
    </source>
</evidence>
<proteinExistence type="inferred from homology"/>
<evidence type="ECO:0000256" key="8">
    <source>
        <dbReference type="ARBA" id="ARBA00022692"/>
    </source>
</evidence>
<keyword evidence="13" id="KW-0333">Golgi apparatus</keyword>
<evidence type="ECO:0000256" key="1">
    <source>
        <dbReference type="ARBA" id="ARBA00004304"/>
    </source>
</evidence>
<dbReference type="GO" id="GO:0031966">
    <property type="term" value="C:mitochondrial membrane"/>
    <property type="evidence" value="ECO:0007669"/>
    <property type="project" value="UniProtKB-SubCell"/>
</dbReference>
<organism evidence="22 23">
    <name type="scientific">Massariosphaeria phaeospora</name>
    <dbReference type="NCBI Taxonomy" id="100035"/>
    <lineage>
        <taxon>Eukaryota</taxon>
        <taxon>Fungi</taxon>
        <taxon>Dikarya</taxon>
        <taxon>Ascomycota</taxon>
        <taxon>Pezizomycotina</taxon>
        <taxon>Dothideomycetes</taxon>
        <taxon>Pleosporomycetidae</taxon>
        <taxon>Pleosporales</taxon>
        <taxon>Pleosporales incertae sedis</taxon>
        <taxon>Massariosphaeria</taxon>
    </lineage>
</organism>
<evidence type="ECO:0000256" key="2">
    <source>
        <dbReference type="ARBA" id="ARBA00004358"/>
    </source>
</evidence>
<keyword evidence="8 19" id="KW-0812">Transmembrane</keyword>
<dbReference type="EMBL" id="JAADJZ010000038">
    <property type="protein sequence ID" value="KAF2864921.1"/>
    <property type="molecule type" value="Genomic_DNA"/>
</dbReference>
<dbReference type="PANTHER" id="PTHR15071">
    <property type="entry name" value="MANNOSE-6-PHOSPHATE RECEPTOR FAMILY MEMBER"/>
    <property type="match status" value="1"/>
</dbReference>
<feature type="compositionally biased region" description="Basic and acidic residues" evidence="18">
    <location>
        <begin position="205"/>
        <end position="228"/>
    </location>
</feature>
<evidence type="ECO:0000256" key="11">
    <source>
        <dbReference type="ARBA" id="ARBA00022989"/>
    </source>
</evidence>
<dbReference type="GO" id="GO:0006914">
    <property type="term" value="P:autophagy"/>
    <property type="evidence" value="ECO:0007669"/>
    <property type="project" value="UniProtKB-KW"/>
</dbReference>
<comment type="similarity">
    <text evidence="5">Belongs to the ATG27 family.</text>
</comment>
<dbReference type="PROSITE" id="PS51914">
    <property type="entry name" value="MRH"/>
    <property type="match status" value="1"/>
</dbReference>
<evidence type="ECO:0000256" key="13">
    <source>
        <dbReference type="ARBA" id="ARBA00023034"/>
    </source>
</evidence>
<name>A0A7C8M1S1_9PLEO</name>
<dbReference type="Pfam" id="PF09451">
    <property type="entry name" value="ATG27"/>
    <property type="match status" value="1"/>
</dbReference>
<keyword evidence="9 20" id="KW-0732">Signal</keyword>
<keyword evidence="12" id="KW-0072">Autophagy</keyword>
<evidence type="ECO:0000259" key="21">
    <source>
        <dbReference type="PROSITE" id="PS51914"/>
    </source>
</evidence>
<reference evidence="22 23" key="1">
    <citation type="submission" date="2020-01" db="EMBL/GenBank/DDBJ databases">
        <authorList>
            <consortium name="DOE Joint Genome Institute"/>
            <person name="Haridas S."/>
            <person name="Albert R."/>
            <person name="Binder M."/>
            <person name="Bloem J."/>
            <person name="Labutti K."/>
            <person name="Salamov A."/>
            <person name="Andreopoulos B."/>
            <person name="Baker S.E."/>
            <person name="Barry K."/>
            <person name="Bills G."/>
            <person name="Bluhm B.H."/>
            <person name="Cannon C."/>
            <person name="Castanera R."/>
            <person name="Culley D.E."/>
            <person name="Daum C."/>
            <person name="Ezra D."/>
            <person name="Gonzalez J.B."/>
            <person name="Henrissat B."/>
            <person name="Kuo A."/>
            <person name="Liang C."/>
            <person name="Lipzen A."/>
            <person name="Lutzoni F."/>
            <person name="Magnuson J."/>
            <person name="Mondo S."/>
            <person name="Nolan M."/>
            <person name="Ohm R."/>
            <person name="Pangilinan J."/>
            <person name="Park H.-J.H."/>
            <person name="Ramirez L."/>
            <person name="Alfaro M."/>
            <person name="Sun H."/>
            <person name="Tritt A."/>
            <person name="Yoshinaga Y."/>
            <person name="Zwiers L.-H.L."/>
            <person name="Turgeon B.G."/>
            <person name="Goodwin S.B."/>
            <person name="Spatafora J.W."/>
            <person name="Crous P.W."/>
            <person name="Grigoriev I.V."/>
        </authorList>
    </citation>
    <scope>NUCLEOTIDE SEQUENCE [LARGE SCALE GENOMIC DNA]</scope>
    <source>
        <strain evidence="22 23">CBS 611.86</strain>
    </source>
</reference>
<comment type="caution">
    <text evidence="22">The sequence shown here is derived from an EMBL/GenBank/DDBJ whole genome shotgun (WGS) entry which is preliminary data.</text>
</comment>
<feature type="chain" id="PRO_5028803846" description="Autophagy-related protein 27" evidence="20">
    <location>
        <begin position="26"/>
        <end position="352"/>
    </location>
</feature>
<evidence type="ECO:0000256" key="5">
    <source>
        <dbReference type="ARBA" id="ARBA00005363"/>
    </source>
</evidence>
<keyword evidence="11 19" id="KW-1133">Transmembrane helix</keyword>
<evidence type="ECO:0000256" key="14">
    <source>
        <dbReference type="ARBA" id="ARBA00023128"/>
    </source>
</evidence>
<sequence length="352" mass="39262">MRSTSSRSLLALSSLLLTLPSPSAAFDCAEIQAQSVKFDLSKLGGPHIVQWSPDPDLDAQVQLNYNFTLDICNKIKWHKGGSLATECHHGARVCAIRETVDTTGVNNATINPIDIAGTYTSHSHRSIDAQFTLLRGSESNSDAAREGVRAELHGGRFPFEDSKTGVDQRAIIEFVCDRERTGLEGTRDDDGEKDDGDDDDSDDKGDDKEGDDKKEEGKRLSRRDDDHGKCVGDDKKSLRFCGYERESLPKDKVARTLRLEWRTKYACEDAPRDAPGSHWGFFTWFIIIAFLAIATYLIFGSWLNYNRYGARGWDLLPHGDTIRDIPYLFRDWARRVMGTVQGSGSRGGYSAV</sequence>
<feature type="signal peptide" evidence="20">
    <location>
        <begin position="1"/>
        <end position="25"/>
    </location>
</feature>
<dbReference type="GO" id="GO:0034045">
    <property type="term" value="C:phagophore assembly site membrane"/>
    <property type="evidence" value="ECO:0007669"/>
    <property type="project" value="UniProtKB-SubCell"/>
</dbReference>